<dbReference type="InterPro" id="IPR043128">
    <property type="entry name" value="Rev_trsase/Diguanyl_cyclase"/>
</dbReference>
<keyword evidence="1" id="KW-0472">Membrane</keyword>
<comment type="caution">
    <text evidence="3">The sequence shown here is derived from an EMBL/GenBank/DDBJ whole genome shotgun (WGS) entry which is preliminary data.</text>
</comment>
<feature type="transmembrane region" description="Helical" evidence="1">
    <location>
        <begin position="96"/>
        <end position="121"/>
    </location>
</feature>
<feature type="transmembrane region" description="Helical" evidence="1">
    <location>
        <begin position="133"/>
        <end position="152"/>
    </location>
</feature>
<dbReference type="InterPro" id="IPR029787">
    <property type="entry name" value="Nucleotide_cyclase"/>
</dbReference>
<evidence type="ECO:0000313" key="3">
    <source>
        <dbReference type="EMBL" id="MDT3427261.1"/>
    </source>
</evidence>
<dbReference type="PROSITE" id="PS50887">
    <property type="entry name" value="GGDEF"/>
    <property type="match status" value="1"/>
</dbReference>
<dbReference type="InterPro" id="IPR029016">
    <property type="entry name" value="GAF-like_dom_sf"/>
</dbReference>
<feature type="transmembrane region" description="Helical" evidence="1">
    <location>
        <begin position="164"/>
        <end position="184"/>
    </location>
</feature>
<dbReference type="Gene3D" id="3.30.70.270">
    <property type="match status" value="1"/>
</dbReference>
<evidence type="ECO:0000259" key="2">
    <source>
        <dbReference type="PROSITE" id="PS50887"/>
    </source>
</evidence>
<reference evidence="3 4" key="1">
    <citation type="submission" date="2023-07" db="EMBL/GenBank/DDBJ databases">
        <title>Genomic Encyclopedia of Type Strains, Phase IV (KMG-IV): sequencing the most valuable type-strain genomes for metagenomic binning, comparative biology and taxonomic classification.</title>
        <authorList>
            <person name="Goeker M."/>
        </authorList>
    </citation>
    <scope>NUCLEOTIDE SEQUENCE [LARGE SCALE GENOMIC DNA]</scope>
    <source>
        <strain evidence="3 4">T98</strain>
    </source>
</reference>
<dbReference type="Pfam" id="PF13185">
    <property type="entry name" value="GAF_2"/>
    <property type="match status" value="1"/>
</dbReference>
<name>A0ABU3H9W7_9BACL</name>
<accession>A0ABU3H9W7</accession>
<feature type="domain" description="GGDEF" evidence="2">
    <location>
        <begin position="474"/>
        <end position="608"/>
    </location>
</feature>
<dbReference type="InterPro" id="IPR050469">
    <property type="entry name" value="Diguanylate_Cyclase"/>
</dbReference>
<dbReference type="EMBL" id="JAUSUY010000011">
    <property type="protein sequence ID" value="MDT3427261.1"/>
    <property type="molecule type" value="Genomic_DNA"/>
</dbReference>
<protein>
    <submittedName>
        <fullName evidence="3">Diguanylate cyclase (GGDEF)-like protein</fullName>
    </submittedName>
</protein>
<feature type="transmembrane region" description="Helical" evidence="1">
    <location>
        <begin position="249"/>
        <end position="267"/>
    </location>
</feature>
<dbReference type="PANTHER" id="PTHR45138">
    <property type="entry name" value="REGULATORY COMPONENTS OF SENSORY TRANSDUCTION SYSTEM"/>
    <property type="match status" value="1"/>
</dbReference>
<dbReference type="PANTHER" id="PTHR45138:SF9">
    <property type="entry name" value="DIGUANYLATE CYCLASE DGCM-RELATED"/>
    <property type="match status" value="1"/>
</dbReference>
<dbReference type="Pfam" id="PF00990">
    <property type="entry name" value="GGDEF"/>
    <property type="match status" value="1"/>
</dbReference>
<dbReference type="SMART" id="SM00267">
    <property type="entry name" value="GGDEF"/>
    <property type="match status" value="1"/>
</dbReference>
<feature type="transmembrane region" description="Helical" evidence="1">
    <location>
        <begin position="216"/>
        <end position="237"/>
    </location>
</feature>
<keyword evidence="1" id="KW-1133">Transmembrane helix</keyword>
<organism evidence="3 4">
    <name type="scientific">Paenibacillus forsythiae</name>
    <dbReference type="NCBI Taxonomy" id="365616"/>
    <lineage>
        <taxon>Bacteria</taxon>
        <taxon>Bacillati</taxon>
        <taxon>Bacillota</taxon>
        <taxon>Bacilli</taxon>
        <taxon>Bacillales</taxon>
        <taxon>Paenibacillaceae</taxon>
        <taxon>Paenibacillus</taxon>
    </lineage>
</organism>
<dbReference type="InterPro" id="IPR011623">
    <property type="entry name" value="7TMR_DISM_rcpt_extracell_dom1"/>
</dbReference>
<proteinExistence type="predicted"/>
<feature type="transmembrane region" description="Helical" evidence="1">
    <location>
        <begin position="71"/>
        <end position="89"/>
    </location>
</feature>
<dbReference type="Pfam" id="PF07695">
    <property type="entry name" value="7TMR-DISM_7TM"/>
    <property type="match status" value="1"/>
</dbReference>
<dbReference type="SMART" id="SM00065">
    <property type="entry name" value="GAF"/>
    <property type="match status" value="1"/>
</dbReference>
<dbReference type="CDD" id="cd01949">
    <property type="entry name" value="GGDEF"/>
    <property type="match status" value="1"/>
</dbReference>
<keyword evidence="1" id="KW-0812">Transmembrane</keyword>
<dbReference type="Proteomes" id="UP001248709">
    <property type="component" value="Unassembled WGS sequence"/>
</dbReference>
<gene>
    <name evidence="3" type="ORF">J2Z22_002812</name>
</gene>
<dbReference type="Gene3D" id="3.30.450.40">
    <property type="match status" value="1"/>
</dbReference>
<dbReference type="SUPFAM" id="SSF55073">
    <property type="entry name" value="Nucleotide cyclase"/>
    <property type="match status" value="1"/>
</dbReference>
<dbReference type="RefSeq" id="WP_198027710.1">
    <property type="nucleotide sequence ID" value="NZ_JAUSUY010000011.1"/>
</dbReference>
<keyword evidence="4" id="KW-1185">Reference proteome</keyword>
<sequence>MIGIIIALLLPACGQKADWTRLAESADSGSFSMSAELREANLSFAPESGQLNQPKTRGYATNEQPADFLPGIYYGMMLAMALYNSFLYVSIRDRVYLYFGLFVVFFTAMQAACDGLAYLYLWPGHSAWELKSGSVFVVLACLFACFFSRSWLPVRQYSPRMDRILRIWIAGLGLALPVMAFMTPGVCAEIAVYLACASILLCLSAAAVVRCRVRSILFYACAWVALLAGALPNLLAACKLLPPNVQTLYSIRFGSAAGTLLLSVALANRFNRIRQDKLLEEKQGTLLKNLHNTTKKLTSTYNLDKLLHYTLASLSSITSCENGFILFKSGEGYTLKTSVGSGLWDGSLFTELEAEPFFRDLIREKKLVLQSDPGKSPCPLHPDIKTCIGIPVLYRDRPLALVVLYSYSFRTVTESEGEILQDFAGQVGISIENARLFSEINRMASTDGLTGVYNRTYFLRLANRHLSECWSMGKPLSLIMLDIDYFKSINDRHGHIAGDKVIQETARLLAELAQPRGIIARYGGEEFVILLPGASPGEARRLAEIMRKSVSAALVPLEQAGSVRYTISLGVASASPDTSGIPMLIDQADQALYRAKENGRNCVETFEMMESFA</sequence>
<dbReference type="SUPFAM" id="SSF55781">
    <property type="entry name" value="GAF domain-like"/>
    <property type="match status" value="1"/>
</dbReference>
<dbReference type="InterPro" id="IPR000160">
    <property type="entry name" value="GGDEF_dom"/>
</dbReference>
<feature type="transmembrane region" description="Helical" evidence="1">
    <location>
        <begin position="190"/>
        <end position="209"/>
    </location>
</feature>
<evidence type="ECO:0000256" key="1">
    <source>
        <dbReference type="SAM" id="Phobius"/>
    </source>
</evidence>
<dbReference type="InterPro" id="IPR003018">
    <property type="entry name" value="GAF"/>
</dbReference>
<evidence type="ECO:0000313" key="4">
    <source>
        <dbReference type="Proteomes" id="UP001248709"/>
    </source>
</evidence>
<dbReference type="NCBIfam" id="TIGR00254">
    <property type="entry name" value="GGDEF"/>
    <property type="match status" value="1"/>
</dbReference>